<dbReference type="PANTHER" id="PTHR44520">
    <property type="entry name" value="RESPONSE REGULATOR RCP1-RELATED"/>
    <property type="match status" value="1"/>
</dbReference>
<dbReference type="SUPFAM" id="SSF52172">
    <property type="entry name" value="CheY-like"/>
    <property type="match status" value="1"/>
</dbReference>
<dbReference type="PANTHER" id="PTHR44520:SF2">
    <property type="entry name" value="RESPONSE REGULATOR RCP1"/>
    <property type="match status" value="1"/>
</dbReference>
<dbReference type="Pfam" id="PF00072">
    <property type="entry name" value="Response_reg"/>
    <property type="match status" value="1"/>
</dbReference>
<dbReference type="SMART" id="SM00448">
    <property type="entry name" value="REC"/>
    <property type="match status" value="1"/>
</dbReference>
<name>A0ABY9XWY7_9FLAO</name>
<reference evidence="3 4" key="1">
    <citation type="submission" date="2023-09" db="EMBL/GenBank/DDBJ databases">
        <title>Thalassobella suaedae gen. nov., sp. nov., a marine bacterium of the family Flavobacteriaceae isolated from a halophyte Suaeda japonica.</title>
        <authorList>
            <person name="Lee S.Y."/>
            <person name="Hwang C.Y."/>
        </authorList>
    </citation>
    <scope>NUCLEOTIDE SEQUENCE [LARGE SCALE GENOMIC DNA]</scope>
    <source>
        <strain evidence="3 4">HL-DH14</strain>
    </source>
</reference>
<evidence type="ECO:0000313" key="3">
    <source>
        <dbReference type="EMBL" id="WNH10480.1"/>
    </source>
</evidence>
<evidence type="ECO:0000256" key="1">
    <source>
        <dbReference type="PROSITE-ProRule" id="PRU00169"/>
    </source>
</evidence>
<dbReference type="InterPro" id="IPR052893">
    <property type="entry name" value="TCS_response_regulator"/>
</dbReference>
<evidence type="ECO:0000313" key="4">
    <source>
        <dbReference type="Proteomes" id="UP001302806"/>
    </source>
</evidence>
<sequence length="130" mass="15182">MNLKNNIIMIVDDNEFDLYITSRLIQSNRLADEVLEFDSGQLAINYLELNKDNILKLPRLIFLDIYMPLMNGFQFIEQFKGLPTKVKDYCKICIVSSTIDDKYIYKAKVEENINLFTSKPITVDYIKSVL</sequence>
<gene>
    <name evidence="3" type="ORF">RHP51_07445</name>
</gene>
<dbReference type="Gene3D" id="3.40.50.2300">
    <property type="match status" value="1"/>
</dbReference>
<keyword evidence="1" id="KW-0597">Phosphoprotein</keyword>
<protein>
    <submittedName>
        <fullName evidence="3">Response regulator</fullName>
    </submittedName>
</protein>
<dbReference type="EMBL" id="CP134537">
    <property type="protein sequence ID" value="WNH10480.1"/>
    <property type="molecule type" value="Genomic_DNA"/>
</dbReference>
<feature type="domain" description="Response regulatory" evidence="2">
    <location>
        <begin position="7"/>
        <end position="130"/>
    </location>
</feature>
<dbReference type="RefSeq" id="WP_415866738.1">
    <property type="nucleotide sequence ID" value="NZ_CP134537.1"/>
</dbReference>
<dbReference type="PROSITE" id="PS50110">
    <property type="entry name" value="RESPONSE_REGULATORY"/>
    <property type="match status" value="1"/>
</dbReference>
<accession>A0ABY9XWY7</accession>
<organism evidence="3 4">
    <name type="scientific">Thalassobellus suaedae</name>
    <dbReference type="NCBI Taxonomy" id="3074124"/>
    <lineage>
        <taxon>Bacteria</taxon>
        <taxon>Pseudomonadati</taxon>
        <taxon>Bacteroidota</taxon>
        <taxon>Flavobacteriia</taxon>
        <taxon>Flavobacteriales</taxon>
        <taxon>Flavobacteriaceae</taxon>
        <taxon>Thalassobellus</taxon>
    </lineage>
</organism>
<dbReference type="InterPro" id="IPR011006">
    <property type="entry name" value="CheY-like_superfamily"/>
</dbReference>
<dbReference type="InterPro" id="IPR001789">
    <property type="entry name" value="Sig_transdc_resp-reg_receiver"/>
</dbReference>
<evidence type="ECO:0000259" key="2">
    <source>
        <dbReference type="PROSITE" id="PS50110"/>
    </source>
</evidence>
<proteinExistence type="predicted"/>
<dbReference type="Proteomes" id="UP001302806">
    <property type="component" value="Chromosome"/>
</dbReference>
<feature type="modified residue" description="4-aspartylphosphate" evidence="1">
    <location>
        <position position="64"/>
    </location>
</feature>